<dbReference type="PATRIC" id="fig|396597.7.peg.7320"/>
<accession>B1SZN9</accession>
<comment type="caution">
    <text evidence="1">The sequence shown here is derived from an EMBL/GenBank/DDBJ whole genome shotgun (WGS) entry which is preliminary data.</text>
</comment>
<proteinExistence type="predicted"/>
<dbReference type="AlphaFoldDB" id="B1SZN9"/>
<organism evidence="1 2">
    <name type="scientific">Burkholderia ambifaria MEX-5</name>
    <dbReference type="NCBI Taxonomy" id="396597"/>
    <lineage>
        <taxon>Bacteria</taxon>
        <taxon>Pseudomonadati</taxon>
        <taxon>Pseudomonadota</taxon>
        <taxon>Betaproteobacteria</taxon>
        <taxon>Burkholderiales</taxon>
        <taxon>Burkholderiaceae</taxon>
        <taxon>Burkholderia</taxon>
        <taxon>Burkholderia cepacia complex</taxon>
    </lineage>
</organism>
<gene>
    <name evidence="1" type="ORF">BamMEX5DRAFT_1005</name>
</gene>
<dbReference type="Proteomes" id="UP000004814">
    <property type="component" value="Unassembled WGS sequence"/>
</dbReference>
<evidence type="ECO:0000313" key="2">
    <source>
        <dbReference type="Proteomes" id="UP000004814"/>
    </source>
</evidence>
<dbReference type="EMBL" id="ABLK01000020">
    <property type="protein sequence ID" value="EDT43177.1"/>
    <property type="molecule type" value="Genomic_DNA"/>
</dbReference>
<evidence type="ECO:0000313" key="1">
    <source>
        <dbReference type="EMBL" id="EDT43177.1"/>
    </source>
</evidence>
<protein>
    <submittedName>
        <fullName evidence="1">Uncharacterized protein</fullName>
    </submittedName>
</protein>
<sequence>MMDATTARVSHPTPAPHTASIVRIGSVLARRHCIGDISYRPRNARLNAASDG</sequence>
<name>B1SZN9_9BURK</name>
<reference evidence="1 2" key="1">
    <citation type="submission" date="2008-03" db="EMBL/GenBank/DDBJ databases">
        <title>Sequencing of the draft genome and assembly of Burkholderia ambifaria MEX-5.</title>
        <authorList>
            <consortium name="US DOE Joint Genome Institute (JGI-PGF)"/>
            <person name="Copeland A."/>
            <person name="Lucas S."/>
            <person name="Lapidus A."/>
            <person name="Glavina del Rio T."/>
            <person name="Dalin E."/>
            <person name="Tice H."/>
            <person name="Bruce D."/>
            <person name="Goodwin L."/>
            <person name="Pitluck S."/>
            <person name="Larimer F."/>
            <person name="Land M.L."/>
            <person name="Hauser L."/>
            <person name="Tiedje J."/>
            <person name="Richardson P."/>
        </authorList>
    </citation>
    <scope>NUCLEOTIDE SEQUENCE [LARGE SCALE GENOMIC DNA]</scope>
    <source>
        <strain evidence="1 2">MEX-5</strain>
    </source>
</reference>